<evidence type="ECO:0008006" key="9">
    <source>
        <dbReference type="Google" id="ProtNLM"/>
    </source>
</evidence>
<dbReference type="Gene3D" id="1.50.10.100">
    <property type="entry name" value="Chondroitin AC/alginate lyase"/>
    <property type="match status" value="1"/>
</dbReference>
<dbReference type="AlphaFoldDB" id="A0A432YNT7"/>
<keyword evidence="2" id="KW-0732">Signal</keyword>
<sequence>MRFLIITLLLVTLIGCGGQESAKKVSPPVSLNTQPDTFEGTWASSVVIDVLANDQITDFTRLEVVNPPEYGDVKVENNKLVYFPPQQEISEELSYQVVAGTNSSAETQVSVQLKNGITSVSLSDSKLEEGLPYELRIGMALPPQDESIYIELIRDDLPKQALATINPNSAESEVIWKYTPSGDNETKGYFTAKEDTLVVTFKGKSETLSYDYYSVPEATVLNNSVRSRWYRQDQADLMAEKRGFYLNWTSFPVWEIPQTPQWSEDPFNNNTWLLYFHSLAWLHSYEFLYDKTHDPSYRSEIKRIIFNYLENSPRDNPANYMSWNDHSTANRASVISYFYLQFLKDELSAEEHRWFIQQMLHHAAELRELLDEDKYYAHNHSMFHSLALINIVLSFPTEFASTDYASAAIARIKELFETMVVAETGFSREQSTSYHFIAMELFLATGNFLETILRSNDNAIKNLLNKMVDAATHLTYVNGGAPAMGDTNFGADVFKTRLKNIVSRGNLSSPYFDYIHGDKTAQPLERIFLESSEGIAILRPNSGAQNLPEKFLLLDFGLPKISHGHHDTGHITYAVDGTEYLVDPGGPYLYQGKGRFHFASRAAHNVPIVNGKMTVENAGQILASECSETACWSVGRLIESDYAHFRFTLVPANDKISIYIIDLIQAPSAASGSTSDIALNWHFSPMVSLASCSQANVNSDSCIMSHEVTGEYLFNVVAQEPLQRKIQEGIDDGETMAGWVQPKFGQKAPAPVLVYETQATNFAALSSIVSEQSATPAELTVLENGVDVSFDRFNVVIQNPWSASPTMSVSEN</sequence>
<dbReference type="OrthoDB" id="6303248at2"/>
<evidence type="ECO:0000313" key="8">
    <source>
        <dbReference type="Proteomes" id="UP000288259"/>
    </source>
</evidence>
<feature type="domain" description="Heparin-sulfate lyase N-terminal" evidence="6">
    <location>
        <begin position="251"/>
        <end position="500"/>
    </location>
</feature>
<evidence type="ECO:0000256" key="2">
    <source>
        <dbReference type="ARBA" id="ARBA00022729"/>
    </source>
</evidence>
<reference evidence="8" key="1">
    <citation type="journal article" date="2018" name="Front. Microbiol.">
        <title>Genome-Based Analysis Reveals the Taxonomy and Diversity of the Family Idiomarinaceae.</title>
        <authorList>
            <person name="Liu Y."/>
            <person name="Lai Q."/>
            <person name="Shao Z."/>
        </authorList>
    </citation>
    <scope>NUCLEOTIDE SEQUENCE [LARGE SCALE GENOMIC DNA]</scope>
    <source>
        <strain evidence="8">CVS-6</strain>
    </source>
</reference>
<keyword evidence="4" id="KW-0456">Lyase</keyword>
<dbReference type="SUPFAM" id="SSF48230">
    <property type="entry name" value="Chondroitin AC/alginate lyase"/>
    <property type="match status" value="1"/>
</dbReference>
<dbReference type="EMBL" id="PIPY01000003">
    <property type="protein sequence ID" value="RUO62568.1"/>
    <property type="molecule type" value="Genomic_DNA"/>
</dbReference>
<evidence type="ECO:0000256" key="1">
    <source>
        <dbReference type="ARBA" id="ARBA00004418"/>
    </source>
</evidence>
<feature type="domain" description="Heparinase II/III-like C-terminal" evidence="5">
    <location>
        <begin position="550"/>
        <end position="754"/>
    </location>
</feature>
<keyword evidence="8" id="KW-1185">Reference proteome</keyword>
<dbReference type="GO" id="GO:0042597">
    <property type="term" value="C:periplasmic space"/>
    <property type="evidence" value="ECO:0007669"/>
    <property type="project" value="UniProtKB-SubCell"/>
</dbReference>
<evidence type="ECO:0000259" key="5">
    <source>
        <dbReference type="Pfam" id="PF07940"/>
    </source>
</evidence>
<protein>
    <recommendedName>
        <fullName evidence="9">Heparin-sulfate lyase N-terminal domain-containing protein</fullName>
    </recommendedName>
</protein>
<dbReference type="Gene3D" id="2.70.98.70">
    <property type="match status" value="1"/>
</dbReference>
<dbReference type="PROSITE" id="PS51257">
    <property type="entry name" value="PROKAR_LIPOPROTEIN"/>
    <property type="match status" value="1"/>
</dbReference>
<proteinExistence type="predicted"/>
<dbReference type="PANTHER" id="PTHR39210">
    <property type="entry name" value="HEPARIN-SULFATE LYASE"/>
    <property type="match status" value="1"/>
</dbReference>
<dbReference type="PANTHER" id="PTHR39210:SF1">
    <property type="entry name" value="HEPARIN-SULFATE LYASE"/>
    <property type="match status" value="1"/>
</dbReference>
<evidence type="ECO:0000256" key="3">
    <source>
        <dbReference type="ARBA" id="ARBA00022764"/>
    </source>
</evidence>
<dbReference type="RefSeq" id="WP_126753932.1">
    <property type="nucleotide sequence ID" value="NZ_PIPY01000003.1"/>
</dbReference>
<evidence type="ECO:0000259" key="6">
    <source>
        <dbReference type="Pfam" id="PF16889"/>
    </source>
</evidence>
<dbReference type="Proteomes" id="UP000288259">
    <property type="component" value="Unassembled WGS sequence"/>
</dbReference>
<comment type="caution">
    <text evidence="7">The sequence shown here is derived from an EMBL/GenBank/DDBJ whole genome shotgun (WGS) entry which is preliminary data.</text>
</comment>
<dbReference type="InterPro" id="IPR012480">
    <property type="entry name" value="Hepar_II_III_C"/>
</dbReference>
<keyword evidence="3" id="KW-0574">Periplasm</keyword>
<name>A0A432YNT7_9GAMM</name>
<evidence type="ECO:0000313" key="7">
    <source>
        <dbReference type="EMBL" id="RUO62568.1"/>
    </source>
</evidence>
<comment type="subcellular location">
    <subcellularLocation>
        <location evidence="1">Periplasm</location>
    </subcellularLocation>
</comment>
<gene>
    <name evidence="7" type="ORF">CWI71_03805</name>
</gene>
<dbReference type="InterPro" id="IPR008929">
    <property type="entry name" value="Chondroitin_lyas"/>
</dbReference>
<evidence type="ECO:0000256" key="4">
    <source>
        <dbReference type="ARBA" id="ARBA00023239"/>
    </source>
</evidence>
<dbReference type="Pfam" id="PF16889">
    <property type="entry name" value="Hepar_II_III_N"/>
    <property type="match status" value="1"/>
</dbReference>
<organism evidence="7 8">
    <name type="scientific">Pseudidiomarina insulisalsae</name>
    <dbReference type="NCBI Taxonomy" id="575789"/>
    <lineage>
        <taxon>Bacteria</taxon>
        <taxon>Pseudomonadati</taxon>
        <taxon>Pseudomonadota</taxon>
        <taxon>Gammaproteobacteria</taxon>
        <taxon>Alteromonadales</taxon>
        <taxon>Idiomarinaceae</taxon>
        <taxon>Pseudidiomarina</taxon>
    </lineage>
</organism>
<dbReference type="InterPro" id="IPR031680">
    <property type="entry name" value="Hepar_II_III_N"/>
</dbReference>
<accession>A0A432YNT7</accession>
<dbReference type="GO" id="GO:0016829">
    <property type="term" value="F:lyase activity"/>
    <property type="evidence" value="ECO:0007669"/>
    <property type="project" value="UniProtKB-KW"/>
</dbReference>
<dbReference type="Pfam" id="PF07940">
    <property type="entry name" value="Hepar_II_III_C"/>
    <property type="match status" value="1"/>
</dbReference>